<dbReference type="Pfam" id="PF00385">
    <property type="entry name" value="Chromo"/>
    <property type="match status" value="1"/>
</dbReference>
<dbReference type="PROSITE" id="PS50280">
    <property type="entry name" value="SET"/>
    <property type="match status" value="1"/>
</dbReference>
<evidence type="ECO:0000313" key="21">
    <source>
        <dbReference type="Proteomes" id="UP000183832"/>
    </source>
</evidence>
<feature type="binding site" evidence="14">
    <location>
        <position position="376"/>
    </location>
    <ligand>
        <name>Zn(2+)</name>
        <dbReference type="ChEBI" id="CHEBI:29105"/>
        <label>1</label>
    </ligand>
</feature>
<evidence type="ECO:0000256" key="5">
    <source>
        <dbReference type="ARBA" id="ARBA00022679"/>
    </source>
</evidence>
<evidence type="ECO:0000256" key="4">
    <source>
        <dbReference type="ARBA" id="ARBA00022603"/>
    </source>
</evidence>
<dbReference type="PIRSF" id="PIRSF009343">
    <property type="entry name" value="SUV39_SET"/>
    <property type="match status" value="1"/>
</dbReference>
<keyword evidence="4 12" id="KW-0489">Methyltransferase</keyword>
<feature type="binding site" evidence="13">
    <location>
        <position position="547"/>
    </location>
    <ligand>
        <name>S-adenosyl-L-methionine</name>
        <dbReference type="ChEBI" id="CHEBI:59789"/>
    </ligand>
</feature>
<dbReference type="GO" id="GO:0140949">
    <property type="term" value="F:histone H3K9 trimethyltransferase activity"/>
    <property type="evidence" value="ECO:0007669"/>
    <property type="project" value="UniProtKB-EC"/>
</dbReference>
<evidence type="ECO:0000259" key="16">
    <source>
        <dbReference type="PROSITE" id="PS50013"/>
    </source>
</evidence>
<evidence type="ECO:0000256" key="7">
    <source>
        <dbReference type="ARBA" id="ARBA00022723"/>
    </source>
</evidence>
<accession>A0A1J1IEE5</accession>
<dbReference type="Proteomes" id="UP000183832">
    <property type="component" value="Unassembled WGS sequence"/>
</dbReference>
<dbReference type="PROSITE" id="PS50868">
    <property type="entry name" value="POST_SET"/>
    <property type="match status" value="1"/>
</dbReference>
<feature type="binding site" evidence="14">
    <location>
        <position position="364"/>
    </location>
    <ligand>
        <name>Zn(2+)</name>
        <dbReference type="ChEBI" id="CHEBI:29105"/>
        <label>2</label>
    </ligand>
</feature>
<feature type="domain" description="Pre-SET" evidence="18">
    <location>
        <begin position="362"/>
        <end position="417"/>
    </location>
</feature>
<dbReference type="Pfam" id="PF05033">
    <property type="entry name" value="Pre-SET"/>
    <property type="match status" value="1"/>
</dbReference>
<feature type="domain" description="Chromo" evidence="16">
    <location>
        <begin position="169"/>
        <end position="231"/>
    </location>
</feature>
<dbReference type="SUPFAM" id="SSF54160">
    <property type="entry name" value="Chromo domain-like"/>
    <property type="match status" value="1"/>
</dbReference>
<feature type="binding site" evidence="14">
    <location>
        <position position="410"/>
    </location>
    <ligand>
        <name>Zn(2+)</name>
        <dbReference type="ChEBI" id="CHEBI:29105"/>
        <label>3</label>
    </ligand>
</feature>
<keyword evidence="8 12" id="KW-0862">Zinc</keyword>
<dbReference type="STRING" id="568069.A0A1J1IEE5"/>
<feature type="binding site" evidence="14">
    <location>
        <position position="571"/>
    </location>
    <ligand>
        <name>Zn(2+)</name>
        <dbReference type="ChEBI" id="CHEBI:29105"/>
        <label>4</label>
    </ligand>
</feature>
<feature type="domain" description="SET" evidence="17">
    <location>
        <begin position="423"/>
        <end position="548"/>
    </location>
</feature>
<dbReference type="InterPro" id="IPR007728">
    <property type="entry name" value="Pre-SET_dom"/>
</dbReference>
<comment type="catalytic activity">
    <reaction evidence="12">
        <text>L-lysyl(9)-[histone H3] + 3 S-adenosyl-L-methionine = N(6),N(6),N(6)-trimethyl-L-lysyl(9)-[histone H3] + 3 S-adenosyl-L-homocysteine + 3 H(+)</text>
        <dbReference type="Rhea" id="RHEA:60276"/>
        <dbReference type="Rhea" id="RHEA-COMP:15538"/>
        <dbReference type="Rhea" id="RHEA-COMP:15546"/>
        <dbReference type="ChEBI" id="CHEBI:15378"/>
        <dbReference type="ChEBI" id="CHEBI:29969"/>
        <dbReference type="ChEBI" id="CHEBI:57856"/>
        <dbReference type="ChEBI" id="CHEBI:59789"/>
        <dbReference type="ChEBI" id="CHEBI:61961"/>
        <dbReference type="EC" id="2.1.1.355"/>
    </reaction>
</comment>
<dbReference type="PANTHER" id="PTHR46223:SF3">
    <property type="entry name" value="HISTONE-LYSINE N-METHYLTRANSFERASE SET-23"/>
    <property type="match status" value="1"/>
</dbReference>
<feature type="binding site" evidence="14">
    <location>
        <position position="564"/>
    </location>
    <ligand>
        <name>Zn(2+)</name>
        <dbReference type="ChEBI" id="CHEBI:29105"/>
        <label>4</label>
    </ligand>
</feature>
<feature type="binding site" evidence="14">
    <location>
        <position position="508"/>
    </location>
    <ligand>
        <name>Zn(2+)</name>
        <dbReference type="ChEBI" id="CHEBI:29105"/>
        <label>4</label>
    </ligand>
</feature>
<evidence type="ECO:0000259" key="17">
    <source>
        <dbReference type="PROSITE" id="PS50280"/>
    </source>
</evidence>
<feature type="binding site" evidence="13">
    <location>
        <position position="565"/>
    </location>
    <ligand>
        <name>S-adenosyl-L-methionine</name>
        <dbReference type="ChEBI" id="CHEBI:59789"/>
    </ligand>
</feature>
<evidence type="ECO:0000256" key="9">
    <source>
        <dbReference type="ARBA" id="ARBA00022853"/>
    </source>
</evidence>
<dbReference type="SMART" id="SM00508">
    <property type="entry name" value="PostSET"/>
    <property type="match status" value="1"/>
</dbReference>
<dbReference type="InterPro" id="IPR023780">
    <property type="entry name" value="Chromo_domain"/>
</dbReference>
<evidence type="ECO:0000256" key="11">
    <source>
        <dbReference type="ARBA" id="ARBA00023328"/>
    </source>
</evidence>
<reference evidence="20 21" key="1">
    <citation type="submission" date="2015-04" db="EMBL/GenBank/DDBJ databases">
        <authorList>
            <person name="Syromyatnikov M.Y."/>
            <person name="Popov V.N."/>
        </authorList>
    </citation>
    <scope>NUCLEOTIDE SEQUENCE [LARGE SCALE GENOMIC DNA]</scope>
</reference>
<dbReference type="AlphaFoldDB" id="A0A1J1IEE5"/>
<dbReference type="InterPro" id="IPR003616">
    <property type="entry name" value="Post-SET_dom"/>
</dbReference>
<keyword evidence="11" id="KW-0137">Centromere</keyword>
<dbReference type="EC" id="2.1.1.355" evidence="12"/>
<feature type="binding site" evidence="14">
    <location>
        <position position="377"/>
    </location>
    <ligand>
        <name>Zn(2+)</name>
        <dbReference type="ChEBI" id="CHEBI:29105"/>
        <label>2</label>
    </ligand>
</feature>
<dbReference type="InterPro" id="IPR046341">
    <property type="entry name" value="SET_dom_sf"/>
</dbReference>
<feature type="binding site" evidence="14">
    <location>
        <position position="404"/>
    </location>
    <ligand>
        <name>Zn(2+)</name>
        <dbReference type="ChEBI" id="CHEBI:29105"/>
        <label>2</label>
    </ligand>
</feature>
<dbReference type="InterPro" id="IPR000953">
    <property type="entry name" value="Chromo/chromo_shadow_dom"/>
</dbReference>
<comment type="similarity">
    <text evidence="12">Belongs to the class V-like SAM-binding methyltransferase superfamily. Histone-lysine methyltransferase family. Suvar3-9 subfamily.</text>
</comment>
<feature type="binding site" evidence="13">
    <location>
        <begin position="433"/>
        <end position="435"/>
    </location>
    <ligand>
        <name>S-adenosyl-L-methionine</name>
        <dbReference type="ChEBI" id="CHEBI:59789"/>
    </ligand>
</feature>
<dbReference type="PANTHER" id="PTHR46223">
    <property type="entry name" value="HISTONE-LYSINE N-METHYLTRANSFERASE SUV39H"/>
    <property type="match status" value="1"/>
</dbReference>
<evidence type="ECO:0000256" key="13">
    <source>
        <dbReference type="PIRSR" id="PIRSR009343-1"/>
    </source>
</evidence>
<feature type="region of interest" description="Disordered" evidence="15">
    <location>
        <begin position="1"/>
        <end position="57"/>
    </location>
</feature>
<dbReference type="InterPro" id="IPR050973">
    <property type="entry name" value="H3K9_Histone-Lys_N-MTase"/>
</dbReference>
<keyword evidence="6 12" id="KW-0949">S-adenosyl-L-methionine</keyword>
<dbReference type="InterPro" id="IPR011381">
    <property type="entry name" value="H3-K9_MeTrfase_SUV39H1/2-like"/>
</dbReference>
<dbReference type="GO" id="GO:0000775">
    <property type="term" value="C:chromosome, centromeric region"/>
    <property type="evidence" value="ECO:0007669"/>
    <property type="project" value="UniProtKB-SubCell"/>
</dbReference>
<dbReference type="InterPro" id="IPR001214">
    <property type="entry name" value="SET_dom"/>
</dbReference>
<evidence type="ECO:0000256" key="1">
    <source>
        <dbReference type="ARBA" id="ARBA00004123"/>
    </source>
</evidence>
<evidence type="ECO:0000256" key="3">
    <source>
        <dbReference type="ARBA" id="ARBA00022454"/>
    </source>
</evidence>
<keyword evidence="21" id="KW-1185">Reference proteome</keyword>
<evidence type="ECO:0000256" key="2">
    <source>
        <dbReference type="ARBA" id="ARBA00004584"/>
    </source>
</evidence>
<dbReference type="SMART" id="SM00298">
    <property type="entry name" value="CHROMO"/>
    <property type="match status" value="1"/>
</dbReference>
<keyword evidence="10 12" id="KW-0539">Nucleus</keyword>
<protein>
    <recommendedName>
        <fullName evidence="12">Histone-lysine N-methyltransferase</fullName>
        <ecNumber evidence="12">2.1.1.355</ecNumber>
    </recommendedName>
</protein>
<evidence type="ECO:0000256" key="10">
    <source>
        <dbReference type="ARBA" id="ARBA00023242"/>
    </source>
</evidence>
<evidence type="ECO:0000256" key="6">
    <source>
        <dbReference type="ARBA" id="ARBA00022691"/>
    </source>
</evidence>
<feature type="binding site" evidence="13">
    <location>
        <begin position="505"/>
        <end position="506"/>
    </location>
    <ligand>
        <name>S-adenosyl-L-methionine</name>
        <dbReference type="ChEBI" id="CHEBI:59789"/>
    </ligand>
</feature>
<evidence type="ECO:0000256" key="8">
    <source>
        <dbReference type="ARBA" id="ARBA00022833"/>
    </source>
</evidence>
<dbReference type="GO" id="GO:0008270">
    <property type="term" value="F:zinc ion binding"/>
    <property type="evidence" value="ECO:0007669"/>
    <property type="project" value="UniProtKB-UniRule"/>
</dbReference>
<dbReference type="Gene3D" id="2.40.50.40">
    <property type="match status" value="1"/>
</dbReference>
<dbReference type="SMART" id="SM00317">
    <property type="entry name" value="SET"/>
    <property type="match status" value="1"/>
</dbReference>
<dbReference type="SMART" id="SM00468">
    <property type="entry name" value="PreSET"/>
    <property type="match status" value="1"/>
</dbReference>
<sequence length="576" mass="66414">MSNFMKLRNLRSSVHQKKESESGYSSRSSSLSEISKSKNFEENDAYANSSCKNEKHEEKIVNIDGDKVQNLTEEIKTIKLEHTNFQIELEDNESDDAADLLGNLVRLIDSQPSSSSDDDSTDILCRTNENEKGVKRRWKHQSASFCEKKKSKNVETSSEEYQNSGVIDEVIEDIWYVSVMQIENNPVVRFLVKWDGFPPSENTYEPYEHVSDTEVLKEFVNKKFELHEDKIKAAQKKLLQDKKKHYKFYLGKSKKFVEGKTIKAEFDPLEFRCNILAYIYTYEKILSTSEFMKKLYYQNILYTFYEKKIAQEEKNREFVKLVLRKESNKFKLSVENRIDYETVPNFKYLSKVKSISEILSKFGCKCKDSCIKSSKCCPNQKDLKMVYDSDGRICSSTHQMIIECNKLCQCSELCPNRPQSITASLAIFKSSDRGWGLKAKSDIPAGTFVIEYTGELISESEARSRTKCYSKSGVTYLFDLDYNELGKAYYSIDATYEGNLSRFINHSCNGNLQTWPAISCNEDPKMHRLYYFALRFIRAGEELTVDYFGGVKVTAPPTKNSIECKCGSANCRGFIF</sequence>
<feature type="binding site" evidence="14">
    <location>
        <position position="408"/>
    </location>
    <ligand>
        <name>Zn(2+)</name>
        <dbReference type="ChEBI" id="CHEBI:29105"/>
        <label>2</label>
    </ligand>
</feature>
<feature type="binding site" evidence="14">
    <location>
        <position position="414"/>
    </location>
    <ligand>
        <name>Zn(2+)</name>
        <dbReference type="ChEBI" id="CHEBI:29105"/>
        <label>3</label>
    </ligand>
</feature>
<feature type="binding site" evidence="14">
    <location>
        <position position="404"/>
    </location>
    <ligand>
        <name>Zn(2+)</name>
        <dbReference type="ChEBI" id="CHEBI:29105"/>
        <label>3</label>
    </ligand>
</feature>
<keyword evidence="7 12" id="KW-0479">Metal-binding</keyword>
<feature type="binding site" evidence="14">
    <location>
        <position position="364"/>
    </location>
    <ligand>
        <name>Zn(2+)</name>
        <dbReference type="ChEBI" id="CHEBI:29105"/>
        <label>1</label>
    </ligand>
</feature>
<evidence type="ECO:0000259" key="18">
    <source>
        <dbReference type="PROSITE" id="PS50867"/>
    </source>
</evidence>
<dbReference type="Gene3D" id="2.170.270.10">
    <property type="entry name" value="SET domain"/>
    <property type="match status" value="1"/>
</dbReference>
<gene>
    <name evidence="20" type="ORF">CLUMA_CG012359</name>
</gene>
<feature type="binding site" evidence="14">
    <location>
        <position position="366"/>
    </location>
    <ligand>
        <name>Zn(2+)</name>
        <dbReference type="ChEBI" id="CHEBI:29105"/>
        <label>1</label>
    </ligand>
</feature>
<evidence type="ECO:0000256" key="14">
    <source>
        <dbReference type="PIRSR" id="PIRSR009343-2"/>
    </source>
</evidence>
<evidence type="ECO:0000259" key="19">
    <source>
        <dbReference type="PROSITE" id="PS50868"/>
    </source>
</evidence>
<feature type="compositionally biased region" description="Low complexity" evidence="15">
    <location>
        <begin position="22"/>
        <end position="34"/>
    </location>
</feature>
<dbReference type="OrthoDB" id="1045173at2759"/>
<dbReference type="SUPFAM" id="SSF82199">
    <property type="entry name" value="SET domain"/>
    <property type="match status" value="1"/>
</dbReference>
<feature type="domain" description="Post-SET" evidence="19">
    <location>
        <begin position="560"/>
        <end position="576"/>
    </location>
</feature>
<evidence type="ECO:0000256" key="12">
    <source>
        <dbReference type="PIRNR" id="PIRNR009343"/>
    </source>
</evidence>
<keyword evidence="5 12" id="KW-0808">Transferase</keyword>
<keyword evidence="3" id="KW-0158">Chromosome</keyword>
<dbReference type="PROSITE" id="PS50867">
    <property type="entry name" value="PRE_SET"/>
    <property type="match status" value="1"/>
</dbReference>
<organism evidence="20 21">
    <name type="scientific">Clunio marinus</name>
    <dbReference type="NCBI Taxonomy" id="568069"/>
    <lineage>
        <taxon>Eukaryota</taxon>
        <taxon>Metazoa</taxon>
        <taxon>Ecdysozoa</taxon>
        <taxon>Arthropoda</taxon>
        <taxon>Hexapoda</taxon>
        <taxon>Insecta</taxon>
        <taxon>Pterygota</taxon>
        <taxon>Neoptera</taxon>
        <taxon>Endopterygota</taxon>
        <taxon>Diptera</taxon>
        <taxon>Nematocera</taxon>
        <taxon>Chironomoidea</taxon>
        <taxon>Chironomidae</taxon>
        <taxon>Clunio</taxon>
    </lineage>
</organism>
<dbReference type="GO" id="GO:0005634">
    <property type="term" value="C:nucleus"/>
    <property type="evidence" value="ECO:0007669"/>
    <property type="project" value="UniProtKB-SubCell"/>
</dbReference>
<proteinExistence type="inferred from homology"/>
<dbReference type="InterPro" id="IPR016197">
    <property type="entry name" value="Chromo-like_dom_sf"/>
</dbReference>
<dbReference type="Pfam" id="PF00856">
    <property type="entry name" value="SET"/>
    <property type="match status" value="1"/>
</dbReference>
<evidence type="ECO:0000256" key="15">
    <source>
        <dbReference type="SAM" id="MobiDB-lite"/>
    </source>
</evidence>
<dbReference type="GO" id="GO:0032259">
    <property type="term" value="P:methylation"/>
    <property type="evidence" value="ECO:0007669"/>
    <property type="project" value="UniProtKB-KW"/>
</dbReference>
<dbReference type="EMBL" id="CVRI01000048">
    <property type="protein sequence ID" value="CRK98647.1"/>
    <property type="molecule type" value="Genomic_DNA"/>
</dbReference>
<name>A0A1J1IEE5_9DIPT</name>
<feature type="binding site" evidence="14">
    <location>
        <position position="566"/>
    </location>
    <ligand>
        <name>Zn(2+)</name>
        <dbReference type="ChEBI" id="CHEBI:29105"/>
        <label>4</label>
    </ligand>
</feature>
<evidence type="ECO:0000313" key="20">
    <source>
        <dbReference type="EMBL" id="CRK98647.1"/>
    </source>
</evidence>
<comment type="subcellular location">
    <subcellularLocation>
        <location evidence="2">Chromosome</location>
        <location evidence="2">Centromere</location>
    </subcellularLocation>
    <subcellularLocation>
        <location evidence="1 12">Nucleus</location>
    </subcellularLocation>
</comment>
<dbReference type="PROSITE" id="PS50013">
    <property type="entry name" value="CHROMO_2"/>
    <property type="match status" value="1"/>
</dbReference>
<keyword evidence="9 12" id="KW-0156">Chromatin regulator</keyword>